<evidence type="ECO:0000313" key="6">
    <source>
        <dbReference type="EMBL" id="OWW21944.1"/>
    </source>
</evidence>
<protein>
    <recommendedName>
        <fullName evidence="1">Amino-acid acetyltransferase</fullName>
    </recommendedName>
    <alternativeName>
        <fullName evidence="4">N-acetylglutamate synthase</fullName>
    </alternativeName>
</protein>
<evidence type="ECO:0000256" key="1">
    <source>
        <dbReference type="ARBA" id="ARBA00015231"/>
    </source>
</evidence>
<dbReference type="CDD" id="cd04301">
    <property type="entry name" value="NAT_SF"/>
    <property type="match status" value="1"/>
</dbReference>
<dbReference type="PANTHER" id="PTHR30602:SF12">
    <property type="entry name" value="AMINO-ACID ACETYLTRANSFERASE NAGS1, CHLOROPLASTIC-RELATED"/>
    <property type="match status" value="1"/>
</dbReference>
<dbReference type="AlphaFoldDB" id="A0A254TH64"/>
<dbReference type="InterPro" id="IPR000182">
    <property type="entry name" value="GNAT_dom"/>
</dbReference>
<feature type="domain" description="N-acetyltransferase" evidence="5">
    <location>
        <begin position="2"/>
        <end position="145"/>
    </location>
</feature>
<evidence type="ECO:0000256" key="2">
    <source>
        <dbReference type="ARBA" id="ARBA00022679"/>
    </source>
</evidence>
<sequence>MFAIRPPRTDDLPALKALLDSSGLPSSDLTEQHLQHFIVLGQAGRIAGSVGIEPHGEDALLRSLAVETMLRGEGYGQRLLELMEERARDGGVQRLFLLTTSADNFFVHQGYEPVARESVPDAIRNTPQFAGLCPDSAVCLSKSLH</sequence>
<evidence type="ECO:0000259" key="5">
    <source>
        <dbReference type="PROSITE" id="PS51186"/>
    </source>
</evidence>
<dbReference type="Proteomes" id="UP000197535">
    <property type="component" value="Unassembled WGS sequence"/>
</dbReference>
<dbReference type="InterPro" id="IPR016181">
    <property type="entry name" value="Acyl_CoA_acyltransferase"/>
</dbReference>
<dbReference type="PANTHER" id="PTHR30602">
    <property type="entry name" value="AMINO-ACID ACETYLTRANSFERASE"/>
    <property type="match status" value="1"/>
</dbReference>
<dbReference type="GO" id="GO:0006526">
    <property type="term" value="P:L-arginine biosynthetic process"/>
    <property type="evidence" value="ECO:0007669"/>
    <property type="project" value="InterPro"/>
</dbReference>
<dbReference type="InterPro" id="IPR010167">
    <property type="entry name" value="NH2A_AcTrfase"/>
</dbReference>
<proteinExistence type="predicted"/>
<dbReference type="RefSeq" id="WP_088708779.1">
    <property type="nucleotide sequence ID" value="NZ_LSTO01000001.1"/>
</dbReference>
<dbReference type="OrthoDB" id="5197788at2"/>
<evidence type="ECO:0000256" key="4">
    <source>
        <dbReference type="ARBA" id="ARBA00033251"/>
    </source>
</evidence>
<gene>
    <name evidence="6" type="ORF">AYR66_23075</name>
</gene>
<dbReference type="NCBIfam" id="NF040501">
    <property type="entry name" value="resist_ArsN2"/>
    <property type="match status" value="1"/>
</dbReference>
<evidence type="ECO:0000313" key="7">
    <source>
        <dbReference type="Proteomes" id="UP000197535"/>
    </source>
</evidence>
<keyword evidence="7" id="KW-1185">Reference proteome</keyword>
<dbReference type="Pfam" id="PF00583">
    <property type="entry name" value="Acetyltransf_1"/>
    <property type="match status" value="1"/>
</dbReference>
<dbReference type="SUPFAM" id="SSF55729">
    <property type="entry name" value="Acyl-CoA N-acyltransferases (Nat)"/>
    <property type="match status" value="1"/>
</dbReference>
<dbReference type="EMBL" id="LSTO01000001">
    <property type="protein sequence ID" value="OWW21944.1"/>
    <property type="molecule type" value="Genomic_DNA"/>
</dbReference>
<accession>A0A254TH64</accession>
<keyword evidence="3" id="KW-0012">Acyltransferase</keyword>
<comment type="caution">
    <text evidence="6">The sequence shown here is derived from an EMBL/GenBank/DDBJ whole genome shotgun (WGS) entry which is preliminary data.</text>
</comment>
<dbReference type="GO" id="GO:0004042">
    <property type="term" value="F:L-glutamate N-acetyltransferase activity"/>
    <property type="evidence" value="ECO:0007669"/>
    <property type="project" value="InterPro"/>
</dbReference>
<dbReference type="PROSITE" id="PS51186">
    <property type="entry name" value="GNAT"/>
    <property type="match status" value="1"/>
</dbReference>
<name>A0A254TH64_9BURK</name>
<dbReference type="Gene3D" id="3.40.630.30">
    <property type="match status" value="1"/>
</dbReference>
<reference evidence="6 7" key="1">
    <citation type="submission" date="2016-02" db="EMBL/GenBank/DDBJ databases">
        <authorList>
            <person name="Wen L."/>
            <person name="He K."/>
            <person name="Yang H."/>
        </authorList>
    </citation>
    <scope>NUCLEOTIDE SEQUENCE [LARGE SCALE GENOMIC DNA]</scope>
    <source>
        <strain evidence="6 7">TSA40</strain>
    </source>
</reference>
<keyword evidence="2" id="KW-0808">Transferase</keyword>
<organism evidence="6 7">
    <name type="scientific">Noviherbaspirillum denitrificans</name>
    <dbReference type="NCBI Taxonomy" id="1968433"/>
    <lineage>
        <taxon>Bacteria</taxon>
        <taxon>Pseudomonadati</taxon>
        <taxon>Pseudomonadota</taxon>
        <taxon>Betaproteobacteria</taxon>
        <taxon>Burkholderiales</taxon>
        <taxon>Oxalobacteraceae</taxon>
        <taxon>Noviherbaspirillum</taxon>
    </lineage>
</organism>
<evidence type="ECO:0000256" key="3">
    <source>
        <dbReference type="ARBA" id="ARBA00023315"/>
    </source>
</evidence>
<dbReference type="GO" id="GO:0005737">
    <property type="term" value="C:cytoplasm"/>
    <property type="evidence" value="ECO:0007669"/>
    <property type="project" value="InterPro"/>
</dbReference>